<dbReference type="FunFam" id="3.30.1360.40:FF:000001">
    <property type="entry name" value="Ribosome-recycling factor"/>
    <property type="match status" value="1"/>
</dbReference>
<feature type="domain" description="Ribosome recycling factor" evidence="7">
    <location>
        <begin position="161"/>
        <end position="320"/>
    </location>
</feature>
<evidence type="ECO:0000256" key="1">
    <source>
        <dbReference type="ARBA" id="ARBA00002952"/>
    </source>
</evidence>
<evidence type="ECO:0000256" key="6">
    <source>
        <dbReference type="SAM" id="MobiDB-lite"/>
    </source>
</evidence>
<dbReference type="SUPFAM" id="SSF55194">
    <property type="entry name" value="Ribosome recycling factor, RRF"/>
    <property type="match status" value="1"/>
</dbReference>
<dbReference type="Gene3D" id="3.30.1360.40">
    <property type="match status" value="1"/>
</dbReference>
<dbReference type="OrthoDB" id="407355at2759"/>
<dbReference type="PANTHER" id="PTHR20982:SF3">
    <property type="entry name" value="MITOCHONDRIAL RIBOSOME RECYCLING FACTOR PSEUDO 1"/>
    <property type="match status" value="1"/>
</dbReference>
<dbReference type="Pfam" id="PF01765">
    <property type="entry name" value="RRF"/>
    <property type="match status" value="1"/>
</dbReference>
<dbReference type="GO" id="GO:0006412">
    <property type="term" value="P:translation"/>
    <property type="evidence" value="ECO:0007669"/>
    <property type="project" value="UniProtKB-KW"/>
</dbReference>
<evidence type="ECO:0000256" key="5">
    <source>
        <dbReference type="ARBA" id="ARBA00032397"/>
    </source>
</evidence>
<keyword evidence="4" id="KW-0648">Protein biosynthesis</keyword>
<name>A0A830HDI2_9CHLO</name>
<protein>
    <recommendedName>
        <fullName evidence="3">Ribosome-recycling factor, chloroplastic</fullName>
    </recommendedName>
    <alternativeName>
        <fullName evidence="5">Ribosome-releasing factor, chloroplastic</fullName>
    </alternativeName>
</protein>
<comment type="function">
    <text evidence="1">Responsible for the release of ribosomes from messenger RNA at the termination of chloroplastic protein biosynthesis.</text>
</comment>
<dbReference type="Gene3D" id="1.10.132.20">
    <property type="entry name" value="Ribosome-recycling factor"/>
    <property type="match status" value="1"/>
</dbReference>
<feature type="region of interest" description="Disordered" evidence="6">
    <location>
        <begin position="96"/>
        <end position="127"/>
    </location>
</feature>
<dbReference type="GO" id="GO:0043023">
    <property type="term" value="F:ribosomal large subunit binding"/>
    <property type="evidence" value="ECO:0007669"/>
    <property type="project" value="TreeGrafter"/>
</dbReference>
<comment type="similarity">
    <text evidence="2">Belongs to the RRF family.</text>
</comment>
<evidence type="ECO:0000313" key="9">
    <source>
        <dbReference type="Proteomes" id="UP000660262"/>
    </source>
</evidence>
<dbReference type="EMBL" id="BNJQ01000006">
    <property type="protein sequence ID" value="GHP03631.1"/>
    <property type="molecule type" value="Genomic_DNA"/>
</dbReference>
<sequence>MLPTSWCWLVSRRACAAGRRALLDAHTPLLPSTKTCAACRPARTLLTFATVTDVNATNMSVTHTATNQPWTSTTSPAFTSSRSLSDMLFRRGFAKKGKKKSAPADENSGAAAQEADSGDGDGAEGGAVDADHFDVDGMFDDEAFYGYVRERMDVTVSFYADELSSLQTGRASPAMLERLSVDAYETRMSLQELATVTVLNTSTLSVTPYDSSVAESIEKAIRTAALGLNPVSEAGGTTITVPVPPPSAESKEAMRKHVTKSGEATKVKIRAVRQRALNIAKASKSLTESERKVVSKEVQTITDNFVSQVGDMSKAKEADL</sequence>
<organism evidence="8 9">
    <name type="scientific">Pycnococcus provasolii</name>
    <dbReference type="NCBI Taxonomy" id="41880"/>
    <lineage>
        <taxon>Eukaryota</taxon>
        <taxon>Viridiplantae</taxon>
        <taxon>Chlorophyta</taxon>
        <taxon>Pseudoscourfieldiophyceae</taxon>
        <taxon>Pseudoscourfieldiales</taxon>
        <taxon>Pycnococcaceae</taxon>
        <taxon>Pycnococcus</taxon>
    </lineage>
</organism>
<comment type="caution">
    <text evidence="8">The sequence shown here is derived from an EMBL/GenBank/DDBJ whole genome shotgun (WGS) entry which is preliminary data.</text>
</comment>
<gene>
    <name evidence="8" type="ORF">PPROV_000238600</name>
</gene>
<evidence type="ECO:0000313" key="8">
    <source>
        <dbReference type="EMBL" id="GHP03631.1"/>
    </source>
</evidence>
<evidence type="ECO:0000259" key="7">
    <source>
        <dbReference type="Pfam" id="PF01765"/>
    </source>
</evidence>
<dbReference type="PANTHER" id="PTHR20982">
    <property type="entry name" value="RIBOSOME RECYCLING FACTOR"/>
    <property type="match status" value="1"/>
</dbReference>
<dbReference type="GO" id="GO:0005739">
    <property type="term" value="C:mitochondrion"/>
    <property type="evidence" value="ECO:0007669"/>
    <property type="project" value="TreeGrafter"/>
</dbReference>
<keyword evidence="9" id="KW-1185">Reference proteome</keyword>
<dbReference type="AlphaFoldDB" id="A0A830HDI2"/>
<dbReference type="Proteomes" id="UP000660262">
    <property type="component" value="Unassembled WGS sequence"/>
</dbReference>
<reference evidence="8" key="1">
    <citation type="submission" date="2020-10" db="EMBL/GenBank/DDBJ databases">
        <title>Unveiling of a novel bifunctional photoreceptor, Dualchrome1, isolated from a cosmopolitan green alga.</title>
        <authorList>
            <person name="Suzuki S."/>
            <person name="Kawachi M."/>
        </authorList>
    </citation>
    <scope>NUCLEOTIDE SEQUENCE</scope>
    <source>
        <strain evidence="8">NIES 2893</strain>
    </source>
</reference>
<evidence type="ECO:0000256" key="4">
    <source>
        <dbReference type="ARBA" id="ARBA00022917"/>
    </source>
</evidence>
<proteinExistence type="inferred from homology"/>
<accession>A0A830HDI2</accession>
<evidence type="ECO:0000256" key="2">
    <source>
        <dbReference type="ARBA" id="ARBA00005912"/>
    </source>
</evidence>
<dbReference type="InterPro" id="IPR023584">
    <property type="entry name" value="Ribosome_recyc_fac_dom"/>
</dbReference>
<dbReference type="InterPro" id="IPR036191">
    <property type="entry name" value="RRF_sf"/>
</dbReference>
<dbReference type="InterPro" id="IPR002661">
    <property type="entry name" value="Ribosome_recyc_fac"/>
</dbReference>
<evidence type="ECO:0000256" key="3">
    <source>
        <dbReference type="ARBA" id="ARBA00014063"/>
    </source>
</evidence>